<organism evidence="1 2">
    <name type="scientific">Actinomadura fibrosa</name>
    <dbReference type="NCBI Taxonomy" id="111802"/>
    <lineage>
        <taxon>Bacteria</taxon>
        <taxon>Bacillati</taxon>
        <taxon>Actinomycetota</taxon>
        <taxon>Actinomycetes</taxon>
        <taxon>Streptosporangiales</taxon>
        <taxon>Thermomonosporaceae</taxon>
        <taxon>Actinomadura</taxon>
    </lineage>
</organism>
<gene>
    <name evidence="1" type="ORF">ACFQZM_09040</name>
</gene>
<dbReference type="EMBL" id="JBHTGP010000004">
    <property type="protein sequence ID" value="MFD0684638.1"/>
    <property type="molecule type" value="Genomic_DNA"/>
</dbReference>
<comment type="caution">
    <text evidence="1">The sequence shown here is derived from an EMBL/GenBank/DDBJ whole genome shotgun (WGS) entry which is preliminary data.</text>
</comment>
<protein>
    <submittedName>
        <fullName evidence="1">Cupin</fullName>
    </submittedName>
</protein>
<sequence length="128" mass="13698">MTEPIDVLSSALTFLPDGSVQAGPPRMTTGSGGWQAAAFHVETDEDVHSDHWEVHPASEEAVLCLGGGGLRIYFRPEEPGGEEEMVALPAGSAVIVPRGRWHRLELDGPSDVMSIGLRDGSRQERVAP</sequence>
<dbReference type="Gene3D" id="2.60.120.10">
    <property type="entry name" value="Jelly Rolls"/>
    <property type="match status" value="1"/>
</dbReference>
<accession>A0ABW2XH40</accession>
<dbReference type="Proteomes" id="UP001597063">
    <property type="component" value="Unassembled WGS sequence"/>
</dbReference>
<keyword evidence="2" id="KW-1185">Reference proteome</keyword>
<dbReference type="SUPFAM" id="SSF51182">
    <property type="entry name" value="RmlC-like cupins"/>
    <property type="match status" value="1"/>
</dbReference>
<dbReference type="InterPro" id="IPR011051">
    <property type="entry name" value="RmlC_Cupin_sf"/>
</dbReference>
<evidence type="ECO:0000313" key="1">
    <source>
        <dbReference type="EMBL" id="MFD0684638.1"/>
    </source>
</evidence>
<proteinExistence type="predicted"/>
<name>A0ABW2XH40_9ACTN</name>
<evidence type="ECO:0000313" key="2">
    <source>
        <dbReference type="Proteomes" id="UP001597063"/>
    </source>
</evidence>
<dbReference type="InterPro" id="IPR014710">
    <property type="entry name" value="RmlC-like_jellyroll"/>
</dbReference>
<dbReference type="RefSeq" id="WP_131760414.1">
    <property type="nucleotide sequence ID" value="NZ_CAACUY010000115.1"/>
</dbReference>
<reference evidence="2" key="1">
    <citation type="journal article" date="2019" name="Int. J. Syst. Evol. Microbiol.">
        <title>The Global Catalogue of Microorganisms (GCM) 10K type strain sequencing project: providing services to taxonomists for standard genome sequencing and annotation.</title>
        <authorList>
            <consortium name="The Broad Institute Genomics Platform"/>
            <consortium name="The Broad Institute Genome Sequencing Center for Infectious Disease"/>
            <person name="Wu L."/>
            <person name="Ma J."/>
        </authorList>
    </citation>
    <scope>NUCLEOTIDE SEQUENCE [LARGE SCALE GENOMIC DNA]</scope>
    <source>
        <strain evidence="2">JCM 9371</strain>
    </source>
</reference>